<protein>
    <recommendedName>
        <fullName evidence="2">Mce/MlaD domain-containing protein</fullName>
    </recommendedName>
</protein>
<evidence type="ECO:0000313" key="3">
    <source>
        <dbReference type="EMBL" id="CAG5082696.1"/>
    </source>
</evidence>
<organism evidence="3 4">
    <name type="scientific">Parvicella tangerina</name>
    <dbReference type="NCBI Taxonomy" id="2829795"/>
    <lineage>
        <taxon>Bacteria</taxon>
        <taxon>Pseudomonadati</taxon>
        <taxon>Bacteroidota</taxon>
        <taxon>Flavobacteriia</taxon>
        <taxon>Flavobacteriales</taxon>
        <taxon>Parvicellaceae</taxon>
        <taxon>Parvicella</taxon>
    </lineage>
</organism>
<dbReference type="EMBL" id="OU015584">
    <property type="protein sequence ID" value="CAG5082696.1"/>
    <property type="molecule type" value="Genomic_DNA"/>
</dbReference>
<evidence type="ECO:0000313" key="4">
    <source>
        <dbReference type="Proteomes" id="UP000683507"/>
    </source>
</evidence>
<feature type="transmembrane region" description="Helical" evidence="1">
    <location>
        <begin position="7"/>
        <end position="27"/>
    </location>
</feature>
<evidence type="ECO:0000259" key="2">
    <source>
        <dbReference type="Pfam" id="PF02470"/>
    </source>
</evidence>
<dbReference type="InterPro" id="IPR003399">
    <property type="entry name" value="Mce/MlaD"/>
</dbReference>
<reference evidence="3" key="1">
    <citation type="submission" date="2021-04" db="EMBL/GenBank/DDBJ databases">
        <authorList>
            <person name="Rodrigo-Torres L."/>
            <person name="Arahal R. D."/>
            <person name="Lucena T."/>
        </authorList>
    </citation>
    <scope>NUCLEOTIDE SEQUENCE</scope>
    <source>
        <strain evidence="3">AS29M-1</strain>
    </source>
</reference>
<dbReference type="KEGG" id="ptan:CRYO30217_01985"/>
<accession>A0A916JNS7</accession>
<keyword evidence="1" id="KW-0812">Transmembrane</keyword>
<sequence>MKIRKEFIVGIFSAAGIVALILGFFYLKGESFFGDKTEYYVVYNNADGLASGNAVKLNGVQVGKVKSVALNPNDESSTLIKFSISNPDVKLPMGTVAEMKGDILGTVTLNIIYPVDSLRDGSFHKNGDTLQAQIAEDIQKTIEKKFDPLMAKINELIGTADNAIGTIETIFGDNTGNLNATFEKLNQSMTNFQHIAQNVDSLSHVLNNSKYLITSTVSNINSITGNLKESNEQITSMIDNINTISENMSKVDLQPTIDKANNALNEVALILDEIKNGDGTLTKLMQDSVLYDNVNEMLDEATLLINNIMMHPNRYLQFSVFGGKDKGANLINADEKRLKEFAKDSLRKWYP</sequence>
<gene>
    <name evidence="3" type="ORF">CRYO30217_01985</name>
</gene>
<dbReference type="AlphaFoldDB" id="A0A916JNS7"/>
<keyword evidence="4" id="KW-1185">Reference proteome</keyword>
<dbReference type="PANTHER" id="PTHR33371:SF4">
    <property type="entry name" value="INTERMEMBRANE PHOSPHOLIPID TRANSPORT SYSTEM BINDING PROTEIN MLAD"/>
    <property type="match status" value="1"/>
</dbReference>
<dbReference type="Pfam" id="PF02470">
    <property type="entry name" value="MlaD"/>
    <property type="match status" value="1"/>
</dbReference>
<feature type="domain" description="Mce/MlaD" evidence="2">
    <location>
        <begin position="36"/>
        <end position="102"/>
    </location>
</feature>
<proteinExistence type="predicted"/>
<dbReference type="Proteomes" id="UP000683507">
    <property type="component" value="Chromosome"/>
</dbReference>
<keyword evidence="1" id="KW-0472">Membrane</keyword>
<dbReference type="PANTHER" id="PTHR33371">
    <property type="entry name" value="INTERMEMBRANE PHOSPHOLIPID TRANSPORT SYSTEM BINDING PROTEIN MLAD-RELATED"/>
    <property type="match status" value="1"/>
</dbReference>
<name>A0A916JNS7_9FLAO</name>
<keyword evidence="1" id="KW-1133">Transmembrane helix</keyword>
<evidence type="ECO:0000256" key="1">
    <source>
        <dbReference type="SAM" id="Phobius"/>
    </source>
</evidence>
<dbReference type="InterPro" id="IPR052336">
    <property type="entry name" value="MlaD_Phospholipid_Transporter"/>
</dbReference>
<dbReference type="RefSeq" id="WP_258542191.1">
    <property type="nucleotide sequence ID" value="NZ_OU015584.1"/>
</dbReference>